<dbReference type="Pfam" id="PF08584">
    <property type="entry name" value="Ribonuc_P_40"/>
    <property type="match status" value="1"/>
</dbReference>
<dbReference type="PANTHER" id="PTHR15396">
    <property type="entry name" value="RIBONUCLEASE P PROTEIN SUBUNIT P40"/>
    <property type="match status" value="1"/>
</dbReference>
<gene>
    <name evidence="1" type="primary">RPP40</name>
</gene>
<proteinExistence type="predicted"/>
<reference evidence="1" key="2">
    <citation type="submission" date="2016-06" db="EMBL/GenBank/DDBJ databases">
        <title>The genome of a short-lived fish provides insights into sex chromosome evolution and the genetic control of aging.</title>
        <authorList>
            <person name="Reichwald K."/>
            <person name="Felder M."/>
            <person name="Petzold A."/>
            <person name="Koch P."/>
            <person name="Groth M."/>
            <person name="Platzer M."/>
        </authorList>
    </citation>
    <scope>NUCLEOTIDE SEQUENCE</scope>
    <source>
        <tissue evidence="1">Brain</tissue>
    </source>
</reference>
<accession>A0A1A7XN41</accession>
<dbReference type="GO" id="GO:0000172">
    <property type="term" value="C:ribonuclease MRP complex"/>
    <property type="evidence" value="ECO:0007669"/>
    <property type="project" value="TreeGrafter"/>
</dbReference>
<dbReference type="GO" id="GO:0030681">
    <property type="term" value="C:multimeric ribonuclease P complex"/>
    <property type="evidence" value="ECO:0007669"/>
    <property type="project" value="TreeGrafter"/>
</dbReference>
<dbReference type="PANTHER" id="PTHR15396:SF1">
    <property type="entry name" value="RIBONUCLEASE P PROTEIN SUBUNIT P40"/>
    <property type="match status" value="1"/>
</dbReference>
<dbReference type="GO" id="GO:0004526">
    <property type="term" value="F:ribonuclease P activity"/>
    <property type="evidence" value="ECO:0007669"/>
    <property type="project" value="TreeGrafter"/>
</dbReference>
<dbReference type="GO" id="GO:0000171">
    <property type="term" value="F:ribonuclease MRP activity"/>
    <property type="evidence" value="ECO:0007669"/>
    <property type="project" value="TreeGrafter"/>
</dbReference>
<dbReference type="EMBL" id="HADW01018102">
    <property type="protein sequence ID" value="SBP19502.1"/>
    <property type="molecule type" value="Transcribed_RNA"/>
</dbReference>
<sequence length="348" mass="38969">MCSDMYRTPRTLLVCDRSSFLDEKNRVSSQVEQLHFNHKVSVLLPGCSSTPSNLNLVMNTISNFYLIRKLPIHELLNPDLQSAINQGVVYGLSFGTRIDEDTCVALVPKGRLILSLDKDSYELLGIEGKPSRFNHRTCSRFVVSVDLTDSSMAPGGWGHTRLLTGLRSHLQLQTDFLLSHHSGSRATLQPLLSRYDWSEHRPEVSCRHLTDMACPALQSCDCHSLLEWFGAVEANISCENSSSSFLSSFTCPEPNNTLSHALSISICGLLLPHDVQRLIQELRRYLQQTQLESWASLTVHGFIDSPVSWGDNEHGVLIGGENFYNLLMFHDHTYHLHLATGAHDTCPP</sequence>
<dbReference type="GO" id="GO:0001682">
    <property type="term" value="P:tRNA 5'-leader removal"/>
    <property type="evidence" value="ECO:0007669"/>
    <property type="project" value="InterPro"/>
</dbReference>
<dbReference type="InterPro" id="IPR013893">
    <property type="entry name" value="RNase_P_Rpp40"/>
</dbReference>
<reference evidence="1" key="1">
    <citation type="submission" date="2016-05" db="EMBL/GenBank/DDBJ databases">
        <authorList>
            <person name="Lavstsen T."/>
            <person name="Jespersen J.S."/>
        </authorList>
    </citation>
    <scope>NUCLEOTIDE SEQUENCE</scope>
    <source>
        <tissue evidence="1">Brain</tissue>
    </source>
</reference>
<protein>
    <submittedName>
        <fullName evidence="1">Ribonuclease P 40 subunit</fullName>
    </submittedName>
</protein>
<name>A0A1A7XN41_9TELE</name>
<evidence type="ECO:0000313" key="1">
    <source>
        <dbReference type="EMBL" id="SBP19502.1"/>
    </source>
</evidence>
<dbReference type="EMBL" id="HADX01000064">
    <property type="protein sequence ID" value="SBP22296.1"/>
    <property type="molecule type" value="Transcribed_RNA"/>
</dbReference>
<dbReference type="GO" id="GO:0000447">
    <property type="term" value="P:endonucleolytic cleavage in ITS1 to separate SSU-rRNA from 5.8S rRNA and LSU-rRNA from tricistronic rRNA transcript (SSU-rRNA, 5.8S rRNA, LSU-rRNA)"/>
    <property type="evidence" value="ECO:0007669"/>
    <property type="project" value="TreeGrafter"/>
</dbReference>
<dbReference type="AlphaFoldDB" id="A0A1A7XN41"/>
<organism evidence="1">
    <name type="scientific">Iconisemion striatum</name>
    <dbReference type="NCBI Taxonomy" id="60296"/>
    <lineage>
        <taxon>Eukaryota</taxon>
        <taxon>Metazoa</taxon>
        <taxon>Chordata</taxon>
        <taxon>Craniata</taxon>
        <taxon>Vertebrata</taxon>
        <taxon>Euteleostomi</taxon>
        <taxon>Actinopterygii</taxon>
        <taxon>Neopterygii</taxon>
        <taxon>Teleostei</taxon>
        <taxon>Neoteleostei</taxon>
        <taxon>Acanthomorphata</taxon>
        <taxon>Ovalentaria</taxon>
        <taxon>Atherinomorphae</taxon>
        <taxon>Cyprinodontiformes</taxon>
        <taxon>Nothobranchiidae</taxon>
        <taxon>Iconisemion</taxon>
    </lineage>
</organism>